<dbReference type="EMBL" id="OW240923">
    <property type="protein sequence ID" value="CAH2324389.1"/>
    <property type="molecule type" value="Genomic_DNA"/>
</dbReference>
<protein>
    <submittedName>
        <fullName evidence="2">Uncharacterized protein</fullName>
    </submittedName>
</protein>
<feature type="region of interest" description="Disordered" evidence="1">
    <location>
        <begin position="1"/>
        <end position="20"/>
    </location>
</feature>
<proteinExistence type="predicted"/>
<keyword evidence="3" id="KW-1185">Reference proteome</keyword>
<sequence>MSKFEMERERKHPKNWSFNYGVKDQPREQFNVRDSSRQIHQHLAKKKDVLCKIKWMDRRGRTIPKTVSPNVEERWEEGKRRERCRMLTMPDRCPKMTRSLGDPNSVEGIAPRMVIGMRLKVAEENLAKLRSMKAQ</sequence>
<dbReference type="AlphaFoldDB" id="A0AAD1TIS7"/>
<organism evidence="2 3">
    <name type="scientific">Pelobates cultripes</name>
    <name type="common">Western spadefoot toad</name>
    <dbReference type="NCBI Taxonomy" id="61616"/>
    <lineage>
        <taxon>Eukaryota</taxon>
        <taxon>Metazoa</taxon>
        <taxon>Chordata</taxon>
        <taxon>Craniata</taxon>
        <taxon>Vertebrata</taxon>
        <taxon>Euteleostomi</taxon>
        <taxon>Amphibia</taxon>
        <taxon>Batrachia</taxon>
        <taxon>Anura</taxon>
        <taxon>Pelobatoidea</taxon>
        <taxon>Pelobatidae</taxon>
        <taxon>Pelobates</taxon>
    </lineage>
</organism>
<feature type="compositionally biased region" description="Basic and acidic residues" evidence="1">
    <location>
        <begin position="1"/>
        <end position="10"/>
    </location>
</feature>
<accession>A0AAD1TIS7</accession>
<name>A0AAD1TIS7_PELCU</name>
<reference evidence="2" key="1">
    <citation type="submission" date="2022-03" db="EMBL/GenBank/DDBJ databases">
        <authorList>
            <person name="Alioto T."/>
            <person name="Alioto T."/>
            <person name="Gomez Garrido J."/>
        </authorList>
    </citation>
    <scope>NUCLEOTIDE SEQUENCE</scope>
</reference>
<evidence type="ECO:0000256" key="1">
    <source>
        <dbReference type="SAM" id="MobiDB-lite"/>
    </source>
</evidence>
<evidence type="ECO:0000313" key="3">
    <source>
        <dbReference type="Proteomes" id="UP001295444"/>
    </source>
</evidence>
<gene>
    <name evidence="2" type="ORF">PECUL_23A057768</name>
</gene>
<evidence type="ECO:0000313" key="2">
    <source>
        <dbReference type="EMBL" id="CAH2324389.1"/>
    </source>
</evidence>
<dbReference type="Proteomes" id="UP001295444">
    <property type="component" value="Chromosome 12"/>
</dbReference>